<dbReference type="InterPro" id="IPR042206">
    <property type="entry name" value="CRISPR-assoc_Cas1_C"/>
</dbReference>
<dbReference type="Gene3D" id="3.100.10.20">
    <property type="entry name" value="CRISPR-associated endonuclease Cas1, N-terminal domain"/>
    <property type="match status" value="1"/>
</dbReference>
<dbReference type="PANTHER" id="PTHR43219:SF1">
    <property type="entry name" value="CRISPR-ASSOCIATED ENDONUCLEASE CAS1"/>
    <property type="match status" value="1"/>
</dbReference>
<keyword evidence="8 9" id="KW-0464">Manganese</keyword>
<evidence type="ECO:0000256" key="7">
    <source>
        <dbReference type="ARBA" id="ARBA00023125"/>
    </source>
</evidence>
<keyword evidence="7 9" id="KW-0238">DNA-binding</keyword>
<evidence type="ECO:0000256" key="6">
    <source>
        <dbReference type="ARBA" id="ARBA00023118"/>
    </source>
</evidence>
<dbReference type="EC" id="3.1.-.-" evidence="9"/>
<evidence type="ECO:0000256" key="2">
    <source>
        <dbReference type="ARBA" id="ARBA00022723"/>
    </source>
</evidence>
<dbReference type="EMBL" id="CP121689">
    <property type="protein sequence ID" value="WZL76375.1"/>
    <property type="molecule type" value="Genomic_DNA"/>
</dbReference>
<keyword evidence="3 9" id="KW-0255">Endonuclease</keyword>
<dbReference type="Gene3D" id="1.20.120.920">
    <property type="entry name" value="CRISPR-associated endonuclease Cas1, C-terminal domain"/>
    <property type="match status" value="1"/>
</dbReference>
<feature type="binding site" evidence="9">
    <location>
        <position position="223"/>
    </location>
    <ligand>
        <name>Mn(2+)</name>
        <dbReference type="ChEBI" id="CHEBI:29035"/>
    </ligand>
</feature>
<keyword evidence="4 9" id="KW-0378">Hydrolase</keyword>
<gene>
    <name evidence="10" type="primary">cas1b</name>
    <name evidence="9" type="synonym">cas1</name>
    <name evidence="10" type="ORF">QBE54_01170</name>
</gene>
<keyword evidence="5 9" id="KW-0460">Magnesium</keyword>
<keyword evidence="6 9" id="KW-0051">Antiviral defense</keyword>
<name>A0ABZ2YFB3_9BACT</name>
<comment type="subunit">
    <text evidence="9">Homodimer, forms a heterotetramer with a Cas2 homodimer.</text>
</comment>
<sequence length="331" mass="38873">MSESIYAFSHGILKRKQNTLFFESQDGSQRYLPVEGVRDIHFFGEVTLNKEVLEFLSQKSVLLHFYNHYGYYVGSFYPREHYNSGCLILRQAEHYLEPEKRLVLARQFVRGALQNIQAVLKYYHRRGFALASAIGQMESFLCGLEEQDTPDALMAVEGNAWDIYYQSFDVILNDQDFQMEKRTKRPPENQLNSLISFGNSLLYAAVLSEIYKTHLDPRIGFLHATNFRRFSLNLDVAEIFKPVIVSRVIFALVNKKAISSREFDERLGGLYLNERGRKVFVEKFEEKMKSTVNYKRIGRKVSYRRLIRLELYKIEKHLLGEEEYQPLLAEW</sequence>
<protein>
    <recommendedName>
        <fullName evidence="9">CRISPR-associated endonuclease Cas1</fullName>
        <ecNumber evidence="9">3.1.-.-</ecNumber>
    </recommendedName>
</protein>
<feature type="binding site" evidence="9">
    <location>
        <position position="157"/>
    </location>
    <ligand>
        <name>Mn(2+)</name>
        <dbReference type="ChEBI" id="CHEBI:29035"/>
    </ligand>
</feature>
<evidence type="ECO:0000256" key="3">
    <source>
        <dbReference type="ARBA" id="ARBA00022759"/>
    </source>
</evidence>
<dbReference type="InterPro" id="IPR019858">
    <property type="entry name" value="CRISPR-assoc_Cas1_HMARI/TNEAP"/>
</dbReference>
<dbReference type="InterPro" id="IPR042211">
    <property type="entry name" value="CRISPR-assoc_Cas1_N"/>
</dbReference>
<dbReference type="NCBIfam" id="TIGR03641">
    <property type="entry name" value="cas1_HMARI"/>
    <property type="match status" value="1"/>
</dbReference>
<dbReference type="InterPro" id="IPR002729">
    <property type="entry name" value="CRISPR-assoc_Cas1"/>
</dbReference>
<comment type="function">
    <text evidence="9">CRISPR (clustered regularly interspaced short palindromic repeat), is an adaptive immune system that provides protection against mobile genetic elements (viruses, transposable elements and conjugative plasmids). CRISPR clusters contain spacers, sequences complementary to antecedent mobile elements, and target invading nucleic acids. CRISPR clusters are transcribed and processed into CRISPR RNA (crRNA). Acts as a dsDNA endonuclease. Involved in the integration of spacer DNA into the CRISPR cassette.</text>
</comment>
<keyword evidence="1 9" id="KW-0540">Nuclease</keyword>
<dbReference type="Proteomes" id="UP001461341">
    <property type="component" value="Chromosome"/>
</dbReference>
<evidence type="ECO:0000256" key="5">
    <source>
        <dbReference type="ARBA" id="ARBA00022842"/>
    </source>
</evidence>
<comment type="similarity">
    <text evidence="9">Belongs to the CRISPR-associated endonuclease Cas1 family.</text>
</comment>
<dbReference type="GO" id="GO:0004519">
    <property type="term" value="F:endonuclease activity"/>
    <property type="evidence" value="ECO:0007669"/>
    <property type="project" value="UniProtKB-KW"/>
</dbReference>
<proteinExistence type="inferred from homology"/>
<accession>A0ABZ2YFB3</accession>
<keyword evidence="11" id="KW-1185">Reference proteome</keyword>
<dbReference type="RefSeq" id="WP_369018533.1">
    <property type="nucleotide sequence ID" value="NZ_CP121689.1"/>
</dbReference>
<dbReference type="PANTHER" id="PTHR43219">
    <property type="entry name" value="CRISPR-ASSOCIATED ENDONUCLEASE CAS1"/>
    <property type="match status" value="1"/>
</dbReference>
<comment type="cofactor">
    <cofactor evidence="9">
        <name>Mg(2+)</name>
        <dbReference type="ChEBI" id="CHEBI:18420"/>
    </cofactor>
    <cofactor evidence="9">
        <name>Mn(2+)</name>
        <dbReference type="ChEBI" id="CHEBI:29035"/>
    </cofactor>
</comment>
<keyword evidence="2 9" id="KW-0479">Metal-binding</keyword>
<evidence type="ECO:0000313" key="10">
    <source>
        <dbReference type="EMBL" id="WZL76375.1"/>
    </source>
</evidence>
<organism evidence="10 11">
    <name type="scientific">Thermatribacter velox</name>
    <dbReference type="NCBI Taxonomy" id="3039681"/>
    <lineage>
        <taxon>Bacteria</taxon>
        <taxon>Pseudomonadati</taxon>
        <taxon>Atribacterota</taxon>
        <taxon>Atribacteria</taxon>
        <taxon>Atribacterales</taxon>
        <taxon>Thermatribacteraceae</taxon>
        <taxon>Thermatribacter</taxon>
    </lineage>
</organism>
<evidence type="ECO:0000256" key="9">
    <source>
        <dbReference type="HAMAP-Rule" id="MF_01470"/>
    </source>
</evidence>
<dbReference type="HAMAP" id="MF_01470">
    <property type="entry name" value="Cas1"/>
    <property type="match status" value="1"/>
</dbReference>
<dbReference type="NCBIfam" id="TIGR00287">
    <property type="entry name" value="cas1"/>
    <property type="match status" value="1"/>
</dbReference>
<feature type="binding site" evidence="9">
    <location>
        <position position="238"/>
    </location>
    <ligand>
        <name>Mn(2+)</name>
        <dbReference type="ChEBI" id="CHEBI:29035"/>
    </ligand>
</feature>
<evidence type="ECO:0000313" key="11">
    <source>
        <dbReference type="Proteomes" id="UP001461341"/>
    </source>
</evidence>
<reference evidence="10 11" key="1">
    <citation type="submission" date="2023-03" db="EMBL/GenBank/DDBJ databases">
        <title>Novel Species.</title>
        <authorList>
            <person name="Ma S."/>
        </authorList>
    </citation>
    <scope>NUCLEOTIDE SEQUENCE [LARGE SCALE GENOMIC DNA]</scope>
    <source>
        <strain evidence="10 11">B11</strain>
    </source>
</reference>
<dbReference type="CDD" id="cd09722">
    <property type="entry name" value="Cas1_I-B"/>
    <property type="match status" value="1"/>
</dbReference>
<evidence type="ECO:0000256" key="1">
    <source>
        <dbReference type="ARBA" id="ARBA00022722"/>
    </source>
</evidence>
<evidence type="ECO:0000256" key="8">
    <source>
        <dbReference type="ARBA" id="ARBA00023211"/>
    </source>
</evidence>
<dbReference type="Pfam" id="PF01867">
    <property type="entry name" value="Cas_Cas1"/>
    <property type="match status" value="1"/>
</dbReference>
<evidence type="ECO:0000256" key="4">
    <source>
        <dbReference type="ARBA" id="ARBA00022801"/>
    </source>
</evidence>